<reference evidence="2 3" key="1">
    <citation type="journal article" date="2020" name="Genome Biol. Evol.">
        <title>Comparative genomics of strictly vertically transmitted, feminizing microsporidia endosymbionts of amphipod crustaceans.</title>
        <authorList>
            <person name="Cormier A."/>
            <person name="Chebbi M.A."/>
            <person name="Giraud I."/>
            <person name="Wattier R."/>
            <person name="Teixeira M."/>
            <person name="Gilbert C."/>
            <person name="Rigaud T."/>
            <person name="Cordaux R."/>
        </authorList>
    </citation>
    <scope>NUCLEOTIDE SEQUENCE [LARGE SCALE GENOMIC DNA]</scope>
    <source>
        <strain evidence="2 3">Ou3-Ou53</strain>
    </source>
</reference>
<dbReference type="EMBL" id="SBJO01000093">
    <property type="protein sequence ID" value="KAF9763174.1"/>
    <property type="molecule type" value="Genomic_DNA"/>
</dbReference>
<gene>
    <name evidence="2" type="ORF">NGRA_1442</name>
</gene>
<protein>
    <recommendedName>
        <fullName evidence="1">Nrap protein domain-containing protein</fullName>
    </recommendedName>
</protein>
<dbReference type="InterPro" id="IPR035369">
    <property type="entry name" value="Nrap_D4"/>
</dbReference>
<dbReference type="OrthoDB" id="2187767at2759"/>
<evidence type="ECO:0000313" key="3">
    <source>
        <dbReference type="Proteomes" id="UP000740883"/>
    </source>
</evidence>
<dbReference type="Pfam" id="PF17405">
    <property type="entry name" value="Nrap_D4"/>
    <property type="match status" value="1"/>
</dbReference>
<keyword evidence="3" id="KW-1185">Reference proteome</keyword>
<name>A0A9P6KZ36_9MICR</name>
<proteinExistence type="predicted"/>
<sequence>MLSLQKKTIKKKLCKKKILTDVDSLIEKLYSEDKINEFMTTDTIYTIVMINLSNKHPVFKRLMNNKYLFDLEFEIVDNKLSTSNNKSSPYEVVDFDEDEYNKHVEEDSKSASFELQLKIGEILNGKCEYVYVCFAAGKFYVGVKYLNTLEDYISVSKILKESLKSCDILSEEYRCVFNEKNIEIKKSNLRIIYEELIAHVKAIKMPLGVVDDECLGIDTIYSDFVDVYIQLEYSDKWPKDSHAVGYAKTAFYCEIYKRSKFRHFVDEDCVVLKYKNVFFKILILEEMKIDFVIKKSLYRSLDSVSRSYPNLKNNIRMVKKYLSSHGYYPFYLNDLFVDVICLCLEKIDCPSRFLREFLEYNFDFKKLNVETLEVQDSSVKRFCLYKKLDNIFLDLPESIVVKRLKMLNRLLLGGPYDLCYPNCYDYDFCLSYFPRENFNIFEKEGLICQFLDYKILEKKEVKKRAYFYYSEAHKMLMVKCRKENDVIPLMYYLLSVTSFKYILTNCEKHRK</sequence>
<dbReference type="Proteomes" id="UP000740883">
    <property type="component" value="Unassembled WGS sequence"/>
</dbReference>
<accession>A0A9P6KZ36</accession>
<organism evidence="2 3">
    <name type="scientific">Nosema granulosis</name>
    <dbReference type="NCBI Taxonomy" id="83296"/>
    <lineage>
        <taxon>Eukaryota</taxon>
        <taxon>Fungi</taxon>
        <taxon>Fungi incertae sedis</taxon>
        <taxon>Microsporidia</taxon>
        <taxon>Nosematidae</taxon>
        <taxon>Nosema</taxon>
    </lineage>
</organism>
<evidence type="ECO:0000259" key="1">
    <source>
        <dbReference type="Pfam" id="PF17405"/>
    </source>
</evidence>
<dbReference type="AlphaFoldDB" id="A0A9P6KZ36"/>
<evidence type="ECO:0000313" key="2">
    <source>
        <dbReference type="EMBL" id="KAF9763174.1"/>
    </source>
</evidence>
<comment type="caution">
    <text evidence="2">The sequence shown here is derived from an EMBL/GenBank/DDBJ whole genome shotgun (WGS) entry which is preliminary data.</text>
</comment>
<feature type="domain" description="Nrap protein" evidence="1">
    <location>
        <begin position="220"/>
        <end position="257"/>
    </location>
</feature>